<keyword evidence="2" id="KW-1185">Reference proteome</keyword>
<gene>
    <name evidence="1" type="ORF">TCNE_LOCUS14673</name>
</gene>
<proteinExistence type="predicted"/>
<protein>
    <submittedName>
        <fullName evidence="3">Transposase</fullName>
    </submittedName>
</protein>
<sequence length="136" mass="16020">MNSVVIRMVKAINVSKFEMVVHIFDLDHRSPFRQTELSASRSDQELIVQTKNSSRYDQSIVNERIVTIDTMIVERSHMYIAVKSVFPNAEKVCAQNKFNLITYTRAHNRRMHCNRISHHKRCPAWTTHKTRLRILP</sequence>
<name>A0A183V1Q3_TOXCA</name>
<reference evidence="1 2" key="2">
    <citation type="submission" date="2018-11" db="EMBL/GenBank/DDBJ databases">
        <authorList>
            <consortium name="Pathogen Informatics"/>
        </authorList>
    </citation>
    <scope>NUCLEOTIDE SEQUENCE [LARGE SCALE GENOMIC DNA]</scope>
</reference>
<organism evidence="2 3">
    <name type="scientific">Toxocara canis</name>
    <name type="common">Canine roundworm</name>
    <dbReference type="NCBI Taxonomy" id="6265"/>
    <lineage>
        <taxon>Eukaryota</taxon>
        <taxon>Metazoa</taxon>
        <taxon>Ecdysozoa</taxon>
        <taxon>Nematoda</taxon>
        <taxon>Chromadorea</taxon>
        <taxon>Rhabditida</taxon>
        <taxon>Spirurina</taxon>
        <taxon>Ascaridomorpha</taxon>
        <taxon>Ascaridoidea</taxon>
        <taxon>Toxocaridae</taxon>
        <taxon>Toxocara</taxon>
    </lineage>
</organism>
<evidence type="ECO:0000313" key="1">
    <source>
        <dbReference type="EMBL" id="VDM45994.1"/>
    </source>
</evidence>
<dbReference type="EMBL" id="UYWY01022383">
    <property type="protein sequence ID" value="VDM45994.1"/>
    <property type="molecule type" value="Genomic_DNA"/>
</dbReference>
<accession>A0A183V1Q3</accession>
<evidence type="ECO:0000313" key="3">
    <source>
        <dbReference type="WBParaSite" id="TCNE_0001467301-mRNA-1"/>
    </source>
</evidence>
<reference evidence="3" key="1">
    <citation type="submission" date="2016-06" db="UniProtKB">
        <authorList>
            <consortium name="WormBaseParasite"/>
        </authorList>
    </citation>
    <scope>IDENTIFICATION</scope>
</reference>
<dbReference type="AlphaFoldDB" id="A0A183V1Q3"/>
<dbReference type="WBParaSite" id="TCNE_0001467301-mRNA-1">
    <property type="protein sequence ID" value="TCNE_0001467301-mRNA-1"/>
    <property type="gene ID" value="TCNE_0001467301"/>
</dbReference>
<evidence type="ECO:0000313" key="2">
    <source>
        <dbReference type="Proteomes" id="UP000050794"/>
    </source>
</evidence>
<dbReference type="Proteomes" id="UP000050794">
    <property type="component" value="Unassembled WGS sequence"/>
</dbReference>